<dbReference type="Pfam" id="PF01807">
    <property type="entry name" value="Zn_ribbon_DnaG"/>
    <property type="match status" value="1"/>
</dbReference>
<evidence type="ECO:0000313" key="6">
    <source>
        <dbReference type="Proteomes" id="UP000231092"/>
    </source>
</evidence>
<dbReference type="InterPro" id="IPR002694">
    <property type="entry name" value="Znf_CHC2"/>
</dbReference>
<evidence type="ECO:0000259" key="4">
    <source>
        <dbReference type="SMART" id="SM00400"/>
    </source>
</evidence>
<dbReference type="InterPro" id="IPR036977">
    <property type="entry name" value="DNA_primase_Znf_CHC2"/>
</dbReference>
<dbReference type="AlphaFoldDB" id="A0A2M8ZAN5"/>
<dbReference type="GO" id="GO:0003899">
    <property type="term" value="F:DNA-directed RNA polymerase activity"/>
    <property type="evidence" value="ECO:0007669"/>
    <property type="project" value="InterPro"/>
</dbReference>
<dbReference type="PANTHER" id="PTHR30313">
    <property type="entry name" value="DNA PRIMASE"/>
    <property type="match status" value="1"/>
</dbReference>
<evidence type="ECO:0000256" key="1">
    <source>
        <dbReference type="ARBA" id="ARBA00022723"/>
    </source>
</evidence>
<dbReference type="GO" id="GO:0008270">
    <property type="term" value="F:zinc ion binding"/>
    <property type="evidence" value="ECO:0007669"/>
    <property type="project" value="UniProtKB-KW"/>
</dbReference>
<accession>A0A2M8ZAN5</accession>
<sequence length="163" mass="19319">MMVEEIKSTYSMRDIVSQYGFQLNRRGFISCPFHEGDRQASLKVYDRDFHCHACGANGDIFTFVQMMDSIGFKEAFQVLGGTYEKPTFASRLTVYKSQKRRDMLRKEQERHDKKKWLNCMLIGVFRAYMDRSEPLSDVWCDSYNALQYQLYVQAELNDKEARW</sequence>
<dbReference type="GO" id="GO:0003677">
    <property type="term" value="F:DNA binding"/>
    <property type="evidence" value="ECO:0007669"/>
    <property type="project" value="InterPro"/>
</dbReference>
<dbReference type="Proteomes" id="UP000231092">
    <property type="component" value="Unassembled WGS sequence"/>
</dbReference>
<dbReference type="GO" id="GO:0005737">
    <property type="term" value="C:cytoplasm"/>
    <property type="evidence" value="ECO:0007669"/>
    <property type="project" value="TreeGrafter"/>
</dbReference>
<keyword evidence="1" id="KW-0479">Metal-binding</keyword>
<dbReference type="InterPro" id="IPR050219">
    <property type="entry name" value="DnaG_primase"/>
</dbReference>
<dbReference type="OrthoDB" id="9773296at2"/>
<keyword evidence="2" id="KW-0863">Zinc-finger</keyword>
<keyword evidence="3" id="KW-0862">Zinc</keyword>
<dbReference type="GO" id="GO:0006269">
    <property type="term" value="P:DNA replication, synthesis of primer"/>
    <property type="evidence" value="ECO:0007669"/>
    <property type="project" value="TreeGrafter"/>
</dbReference>
<gene>
    <name evidence="5" type="ORF">H171_4117</name>
</gene>
<feature type="domain" description="Zinc finger CHC2-type" evidence="4">
    <location>
        <begin position="31"/>
        <end position="80"/>
    </location>
</feature>
<proteinExistence type="predicted"/>
<dbReference type="SUPFAM" id="SSF57783">
    <property type="entry name" value="Zinc beta-ribbon"/>
    <property type="match status" value="1"/>
</dbReference>
<dbReference type="SMART" id="SM00400">
    <property type="entry name" value="ZnF_CHCC"/>
    <property type="match status" value="1"/>
</dbReference>
<dbReference type="EMBL" id="PGET01000001">
    <property type="protein sequence ID" value="PJJ30511.1"/>
    <property type="molecule type" value="Genomic_DNA"/>
</dbReference>
<evidence type="ECO:0000313" key="5">
    <source>
        <dbReference type="EMBL" id="PJJ30511.1"/>
    </source>
</evidence>
<protein>
    <submittedName>
        <fullName evidence="5">CHC2-type zinc finger protein</fullName>
    </submittedName>
</protein>
<reference evidence="5 6" key="1">
    <citation type="submission" date="2017-11" db="EMBL/GenBank/DDBJ databases">
        <title>Understudied soil microbes with underappreciated capabilities: Untangling the Clostridium saccharolyticum group.</title>
        <authorList>
            <person name="Leschine S."/>
        </authorList>
    </citation>
    <scope>NUCLEOTIDE SEQUENCE [LARGE SCALE GENOMIC DNA]</scope>
    <source>
        <strain evidence="5 6">18A</strain>
    </source>
</reference>
<evidence type="ECO:0000256" key="2">
    <source>
        <dbReference type="ARBA" id="ARBA00022771"/>
    </source>
</evidence>
<dbReference type="PANTHER" id="PTHR30313:SF2">
    <property type="entry name" value="DNA PRIMASE"/>
    <property type="match status" value="1"/>
</dbReference>
<evidence type="ECO:0000256" key="3">
    <source>
        <dbReference type="ARBA" id="ARBA00022833"/>
    </source>
</evidence>
<name>A0A2M8ZAN5_9FIRM</name>
<dbReference type="Gene3D" id="3.90.580.10">
    <property type="entry name" value="Zinc finger, CHC2-type domain"/>
    <property type="match status" value="1"/>
</dbReference>
<comment type="caution">
    <text evidence="5">The sequence shown here is derived from an EMBL/GenBank/DDBJ whole genome shotgun (WGS) entry which is preliminary data.</text>
</comment>
<organism evidence="5 6">
    <name type="scientific">[Clostridium] celerecrescens 18A</name>
    <dbReference type="NCBI Taxonomy" id="1286362"/>
    <lineage>
        <taxon>Bacteria</taxon>
        <taxon>Bacillati</taxon>
        <taxon>Bacillota</taxon>
        <taxon>Clostridia</taxon>
        <taxon>Lachnospirales</taxon>
        <taxon>Lachnospiraceae</taxon>
        <taxon>Lacrimispora</taxon>
    </lineage>
</organism>